<reference evidence="2 3" key="1">
    <citation type="journal article" name="Nat. Commun.">
        <title>Undinarchaeota illuminate DPANN phylogeny and the impact of gene transfer on archaeal evolution.</title>
        <authorList>
            <person name="Dombrowski N."/>
            <person name="Williams T.A."/>
            <person name="Sun J."/>
            <person name="Woodcroft B.J."/>
            <person name="Lee J.H."/>
            <person name="Minh B.Q."/>
            <person name="Rinke C."/>
            <person name="Spang A."/>
        </authorList>
    </citation>
    <scope>NUCLEOTIDE SEQUENCE [LARGE SCALE GENOMIC DNA]</scope>
    <source>
        <strain evidence="2">MAG_bin1129</strain>
    </source>
</reference>
<dbReference type="InterPro" id="IPR002836">
    <property type="entry name" value="PDCD5-like"/>
</dbReference>
<protein>
    <submittedName>
        <fullName evidence="2">DNA-binding protein</fullName>
    </submittedName>
</protein>
<dbReference type="Proteomes" id="UP000646946">
    <property type="component" value="Unassembled WGS sequence"/>
</dbReference>
<accession>A0A832XJR3</accession>
<dbReference type="GO" id="GO:0003677">
    <property type="term" value="F:DNA binding"/>
    <property type="evidence" value="ECO:0007669"/>
    <property type="project" value="UniProtKB-KW"/>
</dbReference>
<proteinExistence type="inferred from homology"/>
<dbReference type="EMBL" id="DVAB01000049">
    <property type="protein sequence ID" value="HIK00952.1"/>
    <property type="molecule type" value="Genomic_DNA"/>
</dbReference>
<dbReference type="Pfam" id="PF01984">
    <property type="entry name" value="dsDNA_bind"/>
    <property type="match status" value="1"/>
</dbReference>
<dbReference type="AlphaFoldDB" id="A0A832XJR3"/>
<name>A0A832XJR3_9ARCH</name>
<sequence>MAEISDDELEAIRQRKLAELQRSQHESTAREQAISRAKTEIETAMKNLLTADAWDQWNNAKIANEQNAFIAASELIRLAQSGQIKGKITKEQIRGVLAAVARQTTREFKIKRK</sequence>
<dbReference type="PIRSF" id="PIRSF015730">
    <property type="entry name" value="TFAR19"/>
    <property type="match status" value="1"/>
</dbReference>
<dbReference type="PANTHER" id="PTHR10840:SF0">
    <property type="entry name" value="PROGRAMMED CELL DEATH PROTEIN 5"/>
    <property type="match status" value="1"/>
</dbReference>
<organism evidence="2 3">
    <name type="scientific">Candidatus Naiadarchaeum limnaeum</name>
    <dbReference type="NCBI Taxonomy" id="2756139"/>
    <lineage>
        <taxon>Archaea</taxon>
        <taxon>Candidatus Undinarchaeota</taxon>
        <taxon>Candidatus Undinarchaeia</taxon>
        <taxon>Candidatus Naiadarchaeales</taxon>
        <taxon>Candidatus Naiadarchaeaceae</taxon>
        <taxon>Candidatus Naiadarchaeum</taxon>
    </lineage>
</organism>
<evidence type="ECO:0000256" key="1">
    <source>
        <dbReference type="ARBA" id="ARBA00010490"/>
    </source>
</evidence>
<evidence type="ECO:0000313" key="2">
    <source>
        <dbReference type="EMBL" id="HIK00952.1"/>
    </source>
</evidence>
<keyword evidence="3" id="KW-1185">Reference proteome</keyword>
<evidence type="ECO:0000313" key="3">
    <source>
        <dbReference type="Proteomes" id="UP000646946"/>
    </source>
</evidence>
<dbReference type="PANTHER" id="PTHR10840">
    <property type="entry name" value="PROGRAMMED CELL DEATH PROTEIN 5"/>
    <property type="match status" value="1"/>
</dbReference>
<dbReference type="SUPFAM" id="SSF46950">
    <property type="entry name" value="Double-stranded DNA-binding domain"/>
    <property type="match status" value="1"/>
</dbReference>
<dbReference type="InterPro" id="IPR036883">
    <property type="entry name" value="PDCD5-like_sf"/>
</dbReference>
<comment type="caution">
    <text evidence="2">The sequence shown here is derived from an EMBL/GenBank/DDBJ whole genome shotgun (WGS) entry which is preliminary data.</text>
</comment>
<comment type="similarity">
    <text evidence="1">Belongs to the PDCD5 family.</text>
</comment>
<keyword evidence="2" id="KW-0238">DNA-binding</keyword>
<dbReference type="GO" id="GO:0005829">
    <property type="term" value="C:cytosol"/>
    <property type="evidence" value="ECO:0007669"/>
    <property type="project" value="TreeGrafter"/>
</dbReference>
<gene>
    <name evidence="2" type="ORF">H1016_05470</name>
</gene>
<dbReference type="Gene3D" id="1.10.8.140">
    <property type="entry name" value="PDCD5-like"/>
    <property type="match status" value="1"/>
</dbReference>